<keyword evidence="1" id="KW-0812">Transmembrane</keyword>
<evidence type="ECO:0000313" key="3">
    <source>
        <dbReference type="Proteomes" id="UP001596461"/>
    </source>
</evidence>
<dbReference type="Proteomes" id="UP001596461">
    <property type="component" value="Unassembled WGS sequence"/>
</dbReference>
<keyword evidence="1" id="KW-0472">Membrane</keyword>
<evidence type="ECO:0000256" key="1">
    <source>
        <dbReference type="SAM" id="Phobius"/>
    </source>
</evidence>
<feature type="transmembrane region" description="Helical" evidence="1">
    <location>
        <begin position="27"/>
        <end position="45"/>
    </location>
</feature>
<organism evidence="2 3">
    <name type="scientific">Halobaculum lipolyticum</name>
    <dbReference type="NCBI Taxonomy" id="3032001"/>
    <lineage>
        <taxon>Archaea</taxon>
        <taxon>Methanobacteriati</taxon>
        <taxon>Methanobacteriota</taxon>
        <taxon>Stenosarchaea group</taxon>
        <taxon>Halobacteria</taxon>
        <taxon>Halobacteriales</taxon>
        <taxon>Haloferacaceae</taxon>
        <taxon>Halobaculum</taxon>
    </lineage>
</organism>
<feature type="transmembrane region" description="Helical" evidence="1">
    <location>
        <begin position="127"/>
        <end position="155"/>
    </location>
</feature>
<dbReference type="EMBL" id="JBHTAH010000002">
    <property type="protein sequence ID" value="MFC7068525.1"/>
    <property type="molecule type" value="Genomic_DNA"/>
</dbReference>
<keyword evidence="1" id="KW-1133">Transmembrane helix</keyword>
<feature type="transmembrane region" description="Helical" evidence="1">
    <location>
        <begin position="221"/>
        <end position="242"/>
    </location>
</feature>
<evidence type="ECO:0008006" key="4">
    <source>
        <dbReference type="Google" id="ProtNLM"/>
    </source>
</evidence>
<dbReference type="RefSeq" id="WP_390209904.1">
    <property type="nucleotide sequence ID" value="NZ_JBHTAH010000002.1"/>
</dbReference>
<gene>
    <name evidence="2" type="ORF">ACFQL9_02640</name>
</gene>
<reference evidence="2 3" key="1">
    <citation type="journal article" date="2019" name="Int. J. Syst. Evol. Microbiol.">
        <title>The Global Catalogue of Microorganisms (GCM) 10K type strain sequencing project: providing services to taxonomists for standard genome sequencing and annotation.</title>
        <authorList>
            <consortium name="The Broad Institute Genomics Platform"/>
            <consortium name="The Broad Institute Genome Sequencing Center for Infectious Disease"/>
            <person name="Wu L."/>
            <person name="Ma J."/>
        </authorList>
    </citation>
    <scope>NUCLEOTIDE SEQUENCE [LARGE SCALE GENOMIC DNA]</scope>
    <source>
        <strain evidence="2 3">DT31</strain>
    </source>
</reference>
<feature type="non-terminal residue" evidence="2">
    <location>
        <position position="342"/>
    </location>
</feature>
<sequence>MSLHAIEDLDDAYRATRALLLPIDRSLWVRLAVVVLFVGGPSLGFNGAQSSVPVDSGGPGEPFPATPPVGAEVWAVVATVVAAAVLIGLALLFVGSVMEFVLIEAVRNEDARIGTYWRRRWRQGLRLFGFRLVIGVLTLGSAAVIAGLVLLPVVVGGGTDPAAGLSVVALLLLVPVVVALAVVSGLVSGFTTTFVVPVMVREERTVLGAWGRLWPTITAHPWQYLAFVVVSVLVNLVLGILLGIAVAFAAILLLIPFGLIGGIGVLLFSAVESLGIAVIVVTALLFALALLVASALLQVPVVVYLRYYALLVLGDVEASLDLIPERRAAVRADGGAAGTDAT</sequence>
<feature type="transmembrane region" description="Helical" evidence="1">
    <location>
        <begin position="167"/>
        <end position="200"/>
    </location>
</feature>
<dbReference type="Pfam" id="PF24400">
    <property type="entry name" value="DUF7544"/>
    <property type="match status" value="1"/>
</dbReference>
<dbReference type="InterPro" id="IPR055966">
    <property type="entry name" value="DUF7544"/>
</dbReference>
<feature type="transmembrane region" description="Helical" evidence="1">
    <location>
        <begin position="73"/>
        <end position="106"/>
    </location>
</feature>
<proteinExistence type="predicted"/>
<feature type="transmembrane region" description="Helical" evidence="1">
    <location>
        <begin position="275"/>
        <end position="299"/>
    </location>
</feature>
<evidence type="ECO:0000313" key="2">
    <source>
        <dbReference type="EMBL" id="MFC7068525.1"/>
    </source>
</evidence>
<name>A0ABD5W8R8_9EURY</name>
<feature type="transmembrane region" description="Helical" evidence="1">
    <location>
        <begin position="248"/>
        <end position="268"/>
    </location>
</feature>
<dbReference type="AlphaFoldDB" id="A0ABD5W8R8"/>
<accession>A0ABD5W8R8</accession>
<keyword evidence="3" id="KW-1185">Reference proteome</keyword>
<comment type="caution">
    <text evidence="2">The sequence shown here is derived from an EMBL/GenBank/DDBJ whole genome shotgun (WGS) entry which is preliminary data.</text>
</comment>
<protein>
    <recommendedName>
        <fullName evidence="4">Glycerophosphoryl diester phosphodiesterase membrane domain-containing protein</fullName>
    </recommendedName>
</protein>